<reference evidence="3" key="1">
    <citation type="submission" date="2022-02" db="EMBL/GenBank/DDBJ databases">
        <authorList>
            <person name="King R."/>
        </authorList>
    </citation>
    <scope>NUCLEOTIDE SEQUENCE</scope>
</reference>
<feature type="signal peptide" evidence="2">
    <location>
        <begin position="1"/>
        <end position="19"/>
    </location>
</feature>
<proteinExistence type="predicted"/>
<sequence>MRGVFKIVCVFGLCAYALASESTTGKSTIAKTKAREAFSTPAMDTVPAVLVTSCPVTTTTTNHKSYPRLSSRKSPSHTQSRSRNTYRTQ</sequence>
<name>A0A9P0NGS3_APHGO</name>
<gene>
    <name evidence="3" type="ORF">APHIGO_LOCUS6648</name>
</gene>
<evidence type="ECO:0008006" key="5">
    <source>
        <dbReference type="Google" id="ProtNLM"/>
    </source>
</evidence>
<evidence type="ECO:0000313" key="4">
    <source>
        <dbReference type="Proteomes" id="UP001154329"/>
    </source>
</evidence>
<protein>
    <recommendedName>
        <fullName evidence="5">Secreted protein</fullName>
    </recommendedName>
</protein>
<keyword evidence="2" id="KW-0732">Signal</keyword>
<dbReference type="AlphaFoldDB" id="A0A9P0NGS3"/>
<feature type="chain" id="PRO_5040146738" description="Secreted protein" evidence="2">
    <location>
        <begin position="20"/>
        <end position="89"/>
    </location>
</feature>
<evidence type="ECO:0000256" key="1">
    <source>
        <dbReference type="SAM" id="MobiDB-lite"/>
    </source>
</evidence>
<dbReference type="EMBL" id="OU899035">
    <property type="protein sequence ID" value="CAH1725604.1"/>
    <property type="molecule type" value="Genomic_DNA"/>
</dbReference>
<dbReference type="Proteomes" id="UP001154329">
    <property type="component" value="Chromosome 2"/>
</dbReference>
<feature type="compositionally biased region" description="Polar residues" evidence="1">
    <location>
        <begin position="76"/>
        <end position="89"/>
    </location>
</feature>
<organism evidence="3 4">
    <name type="scientific">Aphis gossypii</name>
    <name type="common">Cotton aphid</name>
    <dbReference type="NCBI Taxonomy" id="80765"/>
    <lineage>
        <taxon>Eukaryota</taxon>
        <taxon>Metazoa</taxon>
        <taxon>Ecdysozoa</taxon>
        <taxon>Arthropoda</taxon>
        <taxon>Hexapoda</taxon>
        <taxon>Insecta</taxon>
        <taxon>Pterygota</taxon>
        <taxon>Neoptera</taxon>
        <taxon>Paraneoptera</taxon>
        <taxon>Hemiptera</taxon>
        <taxon>Sternorrhyncha</taxon>
        <taxon>Aphidomorpha</taxon>
        <taxon>Aphidoidea</taxon>
        <taxon>Aphididae</taxon>
        <taxon>Aphidini</taxon>
        <taxon>Aphis</taxon>
        <taxon>Aphis</taxon>
    </lineage>
</organism>
<keyword evidence="4" id="KW-1185">Reference proteome</keyword>
<feature type="region of interest" description="Disordered" evidence="1">
    <location>
        <begin position="58"/>
        <end position="89"/>
    </location>
</feature>
<accession>A0A9P0NGS3</accession>
<reference evidence="3" key="2">
    <citation type="submission" date="2022-10" db="EMBL/GenBank/DDBJ databases">
        <authorList>
            <consortium name="ENA_rothamsted_submissions"/>
            <consortium name="culmorum"/>
            <person name="King R."/>
        </authorList>
    </citation>
    <scope>NUCLEOTIDE SEQUENCE</scope>
</reference>
<evidence type="ECO:0000256" key="2">
    <source>
        <dbReference type="SAM" id="SignalP"/>
    </source>
</evidence>
<evidence type="ECO:0000313" key="3">
    <source>
        <dbReference type="EMBL" id="CAH1725604.1"/>
    </source>
</evidence>